<evidence type="ECO:0000313" key="2">
    <source>
        <dbReference type="Proteomes" id="UP001186974"/>
    </source>
</evidence>
<accession>A0ACC3CSE0</accession>
<proteinExistence type="predicted"/>
<organism evidence="1 2">
    <name type="scientific">Coniosporium uncinatum</name>
    <dbReference type="NCBI Taxonomy" id="93489"/>
    <lineage>
        <taxon>Eukaryota</taxon>
        <taxon>Fungi</taxon>
        <taxon>Dikarya</taxon>
        <taxon>Ascomycota</taxon>
        <taxon>Pezizomycotina</taxon>
        <taxon>Dothideomycetes</taxon>
        <taxon>Dothideomycetes incertae sedis</taxon>
        <taxon>Coniosporium</taxon>
    </lineage>
</organism>
<reference evidence="1" key="1">
    <citation type="submission" date="2024-09" db="EMBL/GenBank/DDBJ databases">
        <title>Black Yeasts Isolated from many extreme environments.</title>
        <authorList>
            <person name="Coleine C."/>
            <person name="Stajich J.E."/>
            <person name="Selbmann L."/>
        </authorList>
    </citation>
    <scope>NUCLEOTIDE SEQUENCE</scope>
    <source>
        <strain evidence="1">CCFEE 5737</strain>
    </source>
</reference>
<keyword evidence="2" id="KW-1185">Reference proteome</keyword>
<name>A0ACC3CSE0_9PEZI</name>
<protein>
    <submittedName>
        <fullName evidence="1">Uncharacterized protein</fullName>
    </submittedName>
</protein>
<evidence type="ECO:0000313" key="1">
    <source>
        <dbReference type="EMBL" id="KAK3044117.1"/>
    </source>
</evidence>
<feature type="non-terminal residue" evidence="1">
    <location>
        <position position="1"/>
    </location>
</feature>
<dbReference type="Proteomes" id="UP001186974">
    <property type="component" value="Unassembled WGS sequence"/>
</dbReference>
<sequence>IDTNLGRELDDESWKAIQEMPISWKNIDQGSSTTIVAAFDPKLGESSGAYLDDSQMGSAAPWATNTAYAERLWALSEQLLGRKFDI</sequence>
<dbReference type="EMBL" id="JAWDJW010012405">
    <property type="protein sequence ID" value="KAK3044117.1"/>
    <property type="molecule type" value="Genomic_DNA"/>
</dbReference>
<comment type="caution">
    <text evidence="1">The sequence shown here is derived from an EMBL/GenBank/DDBJ whole genome shotgun (WGS) entry which is preliminary data.</text>
</comment>
<gene>
    <name evidence="1" type="ORF">LTS18_002138</name>
</gene>